<feature type="compositionally biased region" description="Basic and acidic residues" evidence="1">
    <location>
        <begin position="71"/>
        <end position="87"/>
    </location>
</feature>
<reference evidence="2" key="1">
    <citation type="submission" date="2019-08" db="EMBL/GenBank/DDBJ databases">
        <authorList>
            <person name="Kucharzyk K."/>
            <person name="Murdoch R.W."/>
            <person name="Higgins S."/>
            <person name="Loffler F."/>
        </authorList>
    </citation>
    <scope>NUCLEOTIDE SEQUENCE</scope>
</reference>
<dbReference type="EMBL" id="VSSQ01110327">
    <property type="protein sequence ID" value="MPN48213.1"/>
    <property type="molecule type" value="Genomic_DNA"/>
</dbReference>
<protein>
    <submittedName>
        <fullName evidence="2">Uncharacterized protein</fullName>
    </submittedName>
</protein>
<feature type="region of interest" description="Disordered" evidence="1">
    <location>
        <begin position="42"/>
        <end position="87"/>
    </location>
</feature>
<accession>A0A645ILL0</accession>
<evidence type="ECO:0000313" key="2">
    <source>
        <dbReference type="EMBL" id="MPN48213.1"/>
    </source>
</evidence>
<sequence>MAERCFQSLVLADAEAVKRDGEVVNANEWHVVSWSLWRTCRSSSHHRQPAEQQHLHRIKHERKAHRTQRYSPDDHRRERHHQDADRG</sequence>
<gene>
    <name evidence="2" type="ORF">SDC9_195818</name>
</gene>
<organism evidence="2">
    <name type="scientific">bioreactor metagenome</name>
    <dbReference type="NCBI Taxonomy" id="1076179"/>
    <lineage>
        <taxon>unclassified sequences</taxon>
        <taxon>metagenomes</taxon>
        <taxon>ecological metagenomes</taxon>
    </lineage>
</organism>
<dbReference type="AlphaFoldDB" id="A0A645ILL0"/>
<comment type="caution">
    <text evidence="2">The sequence shown here is derived from an EMBL/GenBank/DDBJ whole genome shotgun (WGS) entry which is preliminary data.</text>
</comment>
<evidence type="ECO:0000256" key="1">
    <source>
        <dbReference type="SAM" id="MobiDB-lite"/>
    </source>
</evidence>
<feature type="compositionally biased region" description="Basic residues" evidence="1">
    <location>
        <begin position="55"/>
        <end position="68"/>
    </location>
</feature>
<name>A0A645ILL0_9ZZZZ</name>
<proteinExistence type="predicted"/>